<keyword evidence="1" id="KW-0863">Zinc-finger</keyword>
<keyword evidence="1" id="KW-0479">Metal-binding</keyword>
<keyword evidence="1" id="KW-0862">Zinc</keyword>
<feature type="compositionally biased region" description="Basic and acidic residues" evidence="2">
    <location>
        <begin position="785"/>
        <end position="798"/>
    </location>
</feature>
<feature type="region of interest" description="Disordered" evidence="2">
    <location>
        <begin position="402"/>
        <end position="447"/>
    </location>
</feature>
<feature type="compositionally biased region" description="Basic and acidic residues" evidence="2">
    <location>
        <begin position="418"/>
        <end position="447"/>
    </location>
</feature>
<feature type="compositionally biased region" description="Polar residues" evidence="2">
    <location>
        <begin position="138"/>
        <end position="151"/>
    </location>
</feature>
<proteinExistence type="predicted"/>
<dbReference type="Proteomes" id="UP000887540">
    <property type="component" value="Unplaced"/>
</dbReference>
<feature type="region of interest" description="Disordered" evidence="2">
    <location>
        <begin position="332"/>
        <end position="382"/>
    </location>
</feature>
<feature type="compositionally biased region" description="Basic and acidic residues" evidence="2">
    <location>
        <begin position="737"/>
        <end position="747"/>
    </location>
</feature>
<feature type="region of interest" description="Disordered" evidence="2">
    <location>
        <begin position="110"/>
        <end position="151"/>
    </location>
</feature>
<name>A0A914CJS1_9BILA</name>
<feature type="region of interest" description="Disordered" evidence="2">
    <location>
        <begin position="715"/>
        <end position="747"/>
    </location>
</feature>
<accession>A0A914CJS1</accession>
<sequence>MLKFAQITEFRLAKKRRRRKSEQPVYDVSKDGHECTLCHKYIKTRVNEHVRIHTSYQLRCPENCGTKERNLKDMIEHLEESHNMSNEVATDEAFAVMVQICFPNFPLSLPKATTSRPRTPRRSPTPVRPIISKPRRTATPTSSTAGIQSTTLTSNPGIHIYNINLYNQNPDQQQDQSMSDLLRNFDEDGASASKSPTQPLVTIDSDDEEKETVEMVSEATNDSTNVEMKRTIGQNVEENQQNTREAEIIEINQTNIEVSQQTCVQNEKNYPEPMDVDENSHEIAPRNQETTTLIHEVSEPFSWDDGNTKEVASQNFQTLKELFDSGRIDQVNSSLSSAPNSRIFSENSTNPSTSQNPPSAQSSPTKFLSHKNKKHRSRDDFATSVQYGIKNFENRQEKLNKKICESSSSSDDEEVEEELRRIEMKRKPAEELDLNHMEPEESPNELEKSLVEDDVIENLDLENEHGLNLSSRSSTPDDQEHRFVRIDNGNEGDDLILNSESTETTILQAPESQFEEENLENPNDSMIHKRVNNLKQEQAIPDELEPDEVTIQDEEEILNEEEKRRLSYLTEVDHLINSKNKFMNNSTEEPLNEYESGRTTPEIEESHQSGSSRQILQNPSISVRNAFAPSPELETLHETRKEDIRRRSRGREIGKPESSKPTDKDIQKALLAKYVHQCRFYNLRTRTGCRDGEKCRFIHGTQMTNGLRDAVAIMNGVKSPRKPPPREARRSRSRPRHRDDQVDQDHRTSIVTELEEDEEKCALDREAVQPQNLEMPEDLPSRGATRLDQDHQKEKSETQDENLQISSISSTTRSHPTTPTQAPVTATQPQKQNDTMIIYAETGEPTPAFTNNTASSENSWPNLSFGAAFGGFVPYNNRSEDATTSNQKIQEYTHDEVKLLIRKAGLIECDYFTRTRECNYRERCFKVHWTKENGFSRTEGTLQLQRYLKERLF</sequence>
<evidence type="ECO:0000313" key="4">
    <source>
        <dbReference type="Proteomes" id="UP000887540"/>
    </source>
</evidence>
<protein>
    <submittedName>
        <fullName evidence="5">C3H1-type domain-containing protein</fullName>
    </submittedName>
</protein>
<feature type="compositionally biased region" description="Low complexity" evidence="2">
    <location>
        <begin position="347"/>
        <end position="365"/>
    </location>
</feature>
<dbReference type="GO" id="GO:0008270">
    <property type="term" value="F:zinc ion binding"/>
    <property type="evidence" value="ECO:0007669"/>
    <property type="project" value="UniProtKB-KW"/>
</dbReference>
<feature type="compositionally biased region" description="Polar residues" evidence="2">
    <location>
        <begin position="332"/>
        <end position="346"/>
    </location>
</feature>
<dbReference type="AlphaFoldDB" id="A0A914CJS1"/>
<evidence type="ECO:0000256" key="2">
    <source>
        <dbReference type="SAM" id="MobiDB-lite"/>
    </source>
</evidence>
<evidence type="ECO:0000259" key="3">
    <source>
        <dbReference type="PROSITE" id="PS50103"/>
    </source>
</evidence>
<dbReference type="WBParaSite" id="ACRNAN_scaffold1158.g26383.t1">
    <property type="protein sequence ID" value="ACRNAN_scaffold1158.g26383.t1"/>
    <property type="gene ID" value="ACRNAN_scaffold1158.g26383"/>
</dbReference>
<dbReference type="InterPro" id="IPR000571">
    <property type="entry name" value="Znf_CCCH"/>
</dbReference>
<feature type="region of interest" description="Disordered" evidence="2">
    <location>
        <begin position="766"/>
        <end position="831"/>
    </location>
</feature>
<feature type="compositionally biased region" description="Low complexity" evidence="2">
    <location>
        <begin position="805"/>
        <end position="831"/>
    </location>
</feature>
<evidence type="ECO:0000313" key="5">
    <source>
        <dbReference type="WBParaSite" id="ACRNAN_scaffold1158.g26383.t1"/>
    </source>
</evidence>
<reference evidence="5" key="1">
    <citation type="submission" date="2022-11" db="UniProtKB">
        <authorList>
            <consortium name="WormBaseParasite"/>
        </authorList>
    </citation>
    <scope>IDENTIFICATION</scope>
</reference>
<evidence type="ECO:0000256" key="1">
    <source>
        <dbReference type="PROSITE-ProRule" id="PRU00723"/>
    </source>
</evidence>
<feature type="region of interest" description="Disordered" evidence="2">
    <location>
        <begin position="583"/>
        <end position="666"/>
    </location>
</feature>
<feature type="zinc finger region" description="C3H1-type" evidence="1">
    <location>
        <begin position="677"/>
        <end position="702"/>
    </location>
</feature>
<feature type="region of interest" description="Disordered" evidence="2">
    <location>
        <begin position="186"/>
        <end position="209"/>
    </location>
</feature>
<feature type="compositionally biased region" description="Polar residues" evidence="2">
    <location>
        <begin position="608"/>
        <end position="623"/>
    </location>
</feature>
<keyword evidence="4" id="KW-1185">Reference proteome</keyword>
<organism evidence="4 5">
    <name type="scientific">Acrobeloides nanus</name>
    <dbReference type="NCBI Taxonomy" id="290746"/>
    <lineage>
        <taxon>Eukaryota</taxon>
        <taxon>Metazoa</taxon>
        <taxon>Ecdysozoa</taxon>
        <taxon>Nematoda</taxon>
        <taxon>Chromadorea</taxon>
        <taxon>Rhabditida</taxon>
        <taxon>Tylenchina</taxon>
        <taxon>Cephalobomorpha</taxon>
        <taxon>Cephaloboidea</taxon>
        <taxon>Cephalobidae</taxon>
        <taxon>Acrobeloides</taxon>
    </lineage>
</organism>
<feature type="domain" description="C3H1-type" evidence="3">
    <location>
        <begin position="677"/>
        <end position="702"/>
    </location>
</feature>
<dbReference type="PROSITE" id="PS50103">
    <property type="entry name" value="ZF_C3H1"/>
    <property type="match status" value="1"/>
</dbReference>
<feature type="compositionally biased region" description="Low complexity" evidence="2">
    <location>
        <begin position="113"/>
        <end position="129"/>
    </location>
</feature>
<feature type="compositionally biased region" description="Basic and acidic residues" evidence="2">
    <location>
        <begin position="634"/>
        <end position="666"/>
    </location>
</feature>